<reference evidence="1 2" key="1">
    <citation type="journal article" date="2015" name="J. Microbiol.">
        <title>Sphingosinicella ginsenosidimutans sp. nov., with ginsenoside converting activity.</title>
        <authorList>
            <person name="Kim J.K."/>
            <person name="Kang M.S."/>
            <person name="Park S.C."/>
            <person name="Kim K.M."/>
            <person name="Choi K."/>
            <person name="Yoon M.H."/>
            <person name="Im W.T."/>
        </authorList>
    </citation>
    <scope>NUCLEOTIDE SEQUENCE [LARGE SCALE GENOMIC DNA]</scope>
    <source>
        <strain evidence="1 2">BS-11</strain>
    </source>
</reference>
<protein>
    <submittedName>
        <fullName evidence="1">HAD family hydrolase</fullName>
    </submittedName>
</protein>
<gene>
    <name evidence="1" type="ORF">FRZ32_05995</name>
</gene>
<evidence type="ECO:0000313" key="1">
    <source>
        <dbReference type="EMBL" id="TXC63253.1"/>
    </source>
</evidence>
<dbReference type="OrthoDB" id="7192139at2"/>
<proteinExistence type="predicted"/>
<dbReference type="EMBL" id="VOQQ01000001">
    <property type="protein sequence ID" value="TXC63253.1"/>
    <property type="molecule type" value="Genomic_DNA"/>
</dbReference>
<keyword evidence="2" id="KW-1185">Reference proteome</keyword>
<dbReference type="Gene3D" id="3.40.50.1000">
    <property type="entry name" value="HAD superfamily/HAD-like"/>
    <property type="match status" value="1"/>
</dbReference>
<dbReference type="SUPFAM" id="SSF56784">
    <property type="entry name" value="HAD-like"/>
    <property type="match status" value="1"/>
</dbReference>
<evidence type="ECO:0000313" key="2">
    <source>
        <dbReference type="Proteomes" id="UP000321249"/>
    </source>
</evidence>
<dbReference type="InterPro" id="IPR036412">
    <property type="entry name" value="HAD-like_sf"/>
</dbReference>
<dbReference type="GO" id="GO:0016787">
    <property type="term" value="F:hydrolase activity"/>
    <property type="evidence" value="ECO:0007669"/>
    <property type="project" value="UniProtKB-KW"/>
</dbReference>
<dbReference type="InterPro" id="IPR023214">
    <property type="entry name" value="HAD_sf"/>
</dbReference>
<dbReference type="AlphaFoldDB" id="A0A5C6TSA5"/>
<dbReference type="Proteomes" id="UP000321249">
    <property type="component" value="Unassembled WGS sequence"/>
</dbReference>
<comment type="caution">
    <text evidence="1">The sequence shown here is derived from an EMBL/GenBank/DDBJ whole genome shotgun (WGS) entry which is preliminary data.</text>
</comment>
<name>A0A5C6TSA5_9SPHN</name>
<sequence length="206" mass="23136">MSRRPLLISDCDEVILHFVQHFAEWVDEAADLHFALDAPGFAGALRHKDGRIVPEERVWPLLDLFFEREMHRQNIVPGAAGALARIAEVADIVILTNIGDDYQANRVAQLAAFDIRHRVLCNQGGKGRPVRALIDEMKPGPVVFVDDLAVHHESVAKHAPEAWRLHMIAEPRLAQRTSPAPHADARIDDWASAMTWILDHLEKARP</sequence>
<dbReference type="RefSeq" id="WP_147042664.1">
    <property type="nucleotide sequence ID" value="NZ_BAABIR010000006.1"/>
</dbReference>
<organism evidence="1 2">
    <name type="scientific">Allosphingosinicella ginsenosidimutans</name>
    <dbReference type="NCBI Taxonomy" id="1176539"/>
    <lineage>
        <taxon>Bacteria</taxon>
        <taxon>Pseudomonadati</taxon>
        <taxon>Pseudomonadota</taxon>
        <taxon>Alphaproteobacteria</taxon>
        <taxon>Sphingomonadales</taxon>
        <taxon>Sphingomonadaceae</taxon>
        <taxon>Allosphingosinicella</taxon>
    </lineage>
</organism>
<keyword evidence="1" id="KW-0378">Hydrolase</keyword>
<accession>A0A5C6TSA5</accession>